<dbReference type="AlphaFoldDB" id="A0A074Y564"/>
<dbReference type="EMBL" id="KL584782">
    <property type="protein sequence ID" value="KEQ91079.1"/>
    <property type="molecule type" value="Genomic_DNA"/>
</dbReference>
<dbReference type="HOGENOM" id="CLU_2978754_0_0_1"/>
<feature type="transmembrane region" description="Helical" evidence="1">
    <location>
        <begin position="20"/>
        <end position="39"/>
    </location>
</feature>
<evidence type="ECO:0000256" key="1">
    <source>
        <dbReference type="SAM" id="Phobius"/>
    </source>
</evidence>
<evidence type="ECO:0000313" key="2">
    <source>
        <dbReference type="EMBL" id="KEQ91079.1"/>
    </source>
</evidence>
<gene>
    <name evidence="2" type="ORF">AUEXF2481DRAFT_515475</name>
</gene>
<dbReference type="GeneID" id="25368742"/>
<keyword evidence="1" id="KW-0812">Transmembrane</keyword>
<keyword evidence="1" id="KW-0472">Membrane</keyword>
<keyword evidence="1" id="KW-1133">Transmembrane helix</keyword>
<dbReference type="Proteomes" id="UP000030641">
    <property type="component" value="Unassembled WGS sequence"/>
</dbReference>
<keyword evidence="3" id="KW-1185">Reference proteome</keyword>
<accession>A0A074Y564</accession>
<proteinExistence type="predicted"/>
<dbReference type="RefSeq" id="XP_013339596.1">
    <property type="nucleotide sequence ID" value="XM_013484142.1"/>
</dbReference>
<protein>
    <submittedName>
        <fullName evidence="2">Uncharacterized protein</fullName>
    </submittedName>
</protein>
<name>A0A074Y564_AURSE</name>
<reference evidence="2 3" key="1">
    <citation type="journal article" date="2014" name="BMC Genomics">
        <title>Genome sequencing of four Aureobasidium pullulans varieties: biotechnological potential, stress tolerance, and description of new species.</title>
        <authorList>
            <person name="Gostin Ar C."/>
            <person name="Ohm R.A."/>
            <person name="Kogej T."/>
            <person name="Sonjak S."/>
            <person name="Turk M."/>
            <person name="Zajc J."/>
            <person name="Zalar P."/>
            <person name="Grube M."/>
            <person name="Sun H."/>
            <person name="Han J."/>
            <person name="Sharma A."/>
            <person name="Chiniquy J."/>
            <person name="Ngan C.Y."/>
            <person name="Lipzen A."/>
            <person name="Barry K."/>
            <person name="Grigoriev I.V."/>
            <person name="Gunde-Cimerman N."/>
        </authorList>
    </citation>
    <scope>NUCLEOTIDE SEQUENCE [LARGE SCALE GENOMIC DNA]</scope>
    <source>
        <strain evidence="2 3">EXF-2481</strain>
    </source>
</reference>
<organism evidence="2 3">
    <name type="scientific">Aureobasidium subglaciale (strain EXF-2481)</name>
    <name type="common">Aureobasidium pullulans var. subglaciale</name>
    <dbReference type="NCBI Taxonomy" id="1043005"/>
    <lineage>
        <taxon>Eukaryota</taxon>
        <taxon>Fungi</taxon>
        <taxon>Dikarya</taxon>
        <taxon>Ascomycota</taxon>
        <taxon>Pezizomycotina</taxon>
        <taxon>Dothideomycetes</taxon>
        <taxon>Dothideomycetidae</taxon>
        <taxon>Dothideales</taxon>
        <taxon>Saccotheciaceae</taxon>
        <taxon>Aureobasidium</taxon>
    </lineage>
</organism>
<evidence type="ECO:0000313" key="3">
    <source>
        <dbReference type="Proteomes" id="UP000030641"/>
    </source>
</evidence>
<sequence>MTSSAQPEHTRTVLPSTKRQFSALLFLMYCLSQSHLAVLSRFRLLIFAASTQHSTQRH</sequence>
<dbReference type="InParanoid" id="A0A074Y564"/>